<dbReference type="Gene3D" id="1.10.630.10">
    <property type="entry name" value="Cytochrome P450"/>
    <property type="match status" value="1"/>
</dbReference>
<dbReference type="GO" id="GO:0005506">
    <property type="term" value="F:iron ion binding"/>
    <property type="evidence" value="ECO:0007669"/>
    <property type="project" value="InterPro"/>
</dbReference>
<dbReference type="SUPFAM" id="SSF48264">
    <property type="entry name" value="Cytochrome P450"/>
    <property type="match status" value="1"/>
</dbReference>
<comment type="caution">
    <text evidence="4">The sequence shown here is derived from an EMBL/GenBank/DDBJ whole genome shotgun (WGS) entry which is preliminary data.</text>
</comment>
<evidence type="ECO:0000256" key="1">
    <source>
        <dbReference type="PIRSR" id="PIRSR602401-1"/>
    </source>
</evidence>
<protein>
    <recommendedName>
        <fullName evidence="6">Cytochrome P450</fullName>
    </recommendedName>
</protein>
<dbReference type="GO" id="GO:0004497">
    <property type="term" value="F:monooxygenase activity"/>
    <property type="evidence" value="ECO:0007669"/>
    <property type="project" value="UniProtKB-KW"/>
</dbReference>
<dbReference type="Pfam" id="PF00067">
    <property type="entry name" value="p450"/>
    <property type="match status" value="2"/>
</dbReference>
<name>A0A9W6F210_9CHLO</name>
<keyword evidence="2" id="KW-0560">Oxidoreductase</keyword>
<keyword evidence="3" id="KW-1133">Transmembrane helix</keyword>
<keyword evidence="3" id="KW-0472">Membrane</keyword>
<dbReference type="PANTHER" id="PTHR24301:SF2">
    <property type="entry name" value="THROMBOXANE-A SYNTHASE"/>
    <property type="match status" value="1"/>
</dbReference>
<keyword evidence="2" id="KW-0503">Monooxygenase</keyword>
<evidence type="ECO:0000256" key="3">
    <source>
        <dbReference type="SAM" id="Phobius"/>
    </source>
</evidence>
<dbReference type="GO" id="GO:0016705">
    <property type="term" value="F:oxidoreductase activity, acting on paired donors, with incorporation or reduction of molecular oxygen"/>
    <property type="evidence" value="ECO:0007669"/>
    <property type="project" value="InterPro"/>
</dbReference>
<feature type="transmembrane region" description="Helical" evidence="3">
    <location>
        <begin position="38"/>
        <end position="56"/>
    </location>
</feature>
<dbReference type="GO" id="GO:0020037">
    <property type="term" value="F:heme binding"/>
    <property type="evidence" value="ECO:0007669"/>
    <property type="project" value="InterPro"/>
</dbReference>
<dbReference type="InterPro" id="IPR017972">
    <property type="entry name" value="Cyt_P450_CS"/>
</dbReference>
<evidence type="ECO:0000313" key="4">
    <source>
        <dbReference type="EMBL" id="GLC53339.1"/>
    </source>
</evidence>
<dbReference type="PRINTS" id="PR00463">
    <property type="entry name" value="EP450I"/>
</dbReference>
<dbReference type="PRINTS" id="PR00385">
    <property type="entry name" value="P450"/>
</dbReference>
<dbReference type="InterPro" id="IPR036396">
    <property type="entry name" value="Cyt_P450_sf"/>
</dbReference>
<dbReference type="EMBL" id="BRXU01000007">
    <property type="protein sequence ID" value="GLC53339.1"/>
    <property type="molecule type" value="Genomic_DNA"/>
</dbReference>
<organism evidence="4 5">
    <name type="scientific">Pleodorina starrii</name>
    <dbReference type="NCBI Taxonomy" id="330485"/>
    <lineage>
        <taxon>Eukaryota</taxon>
        <taxon>Viridiplantae</taxon>
        <taxon>Chlorophyta</taxon>
        <taxon>core chlorophytes</taxon>
        <taxon>Chlorophyceae</taxon>
        <taxon>CS clade</taxon>
        <taxon>Chlamydomonadales</taxon>
        <taxon>Volvocaceae</taxon>
        <taxon>Pleodorina</taxon>
    </lineage>
</organism>
<dbReference type="PROSITE" id="PS00086">
    <property type="entry name" value="CYTOCHROME_P450"/>
    <property type="match status" value="1"/>
</dbReference>
<gene>
    <name evidence="4" type="primary">PLESTBF000367</name>
    <name evidence="4" type="ORF">PLESTB_000733700</name>
</gene>
<dbReference type="AlphaFoldDB" id="A0A9W6F210"/>
<dbReference type="PANTHER" id="PTHR24301">
    <property type="entry name" value="THROMBOXANE-A SYNTHASE"/>
    <property type="match status" value="1"/>
</dbReference>
<keyword evidence="1 2" id="KW-0408">Iron</keyword>
<sequence length="678" mass="72644">MFAEAAEALRAPLVEALSGSRGSATTASSGSSTSWPSLLGYALLAALLLEILVILLEPFQRWRLRHIPGPPALPLVGCVPQILRMGSPIFFQQCYQKYGPVFKASVAAGVALGRRWAVVIADAELMRQVGFKLRNHVIVEASLMRGVFRKMDQAGLFLAKDDQWKFIRSAWQPAFSAGSLSGYLPRMLGCADDLARRLEARAVEAEAEGGSGKAGGRVDMWRELGSMTLQVVGSTAYGVDFLTMEDSTAGEARQHRDSGKPPAPAVKKNAVAVAATTPAATAAAAGAPGGDSIGDITAAASQCGRELMRACADVFRYGSAYHGGRYMRAAILLPELRPLLSWMAHAAPDWPFKRILTARTKLRNTCLSLIADWEAKQRQEPAMVSESAEDASVQLHNGGGGGGMIRDAAAAAEPSPPPSLAAAAKAPGSRGATAVEPGSFLGLILAARDKTTGQALDNDEVAAQVQTFILAGYETTANALTFAVYSVAKNPEVERRLLAEIDEVLGPDRLPTEADLPRLPYTEAVFNEALRLYPPAHSTIREVASSPIDVGGYKMPPGTSLILAVYASHRDPRVWPRVEEFIPERFMPTSPLYPEVCSRVPNAHAPFGYGVRMCIGWKFAVQEAKIALARLYQRLRFELEPGLSPMVAAAALTLAPKDGLWVRPVLRHPLPPASPAQQ</sequence>
<keyword evidence="1 2" id="KW-0349">Heme</keyword>
<comment type="similarity">
    <text evidence="2">Belongs to the cytochrome P450 family.</text>
</comment>
<proteinExistence type="inferred from homology"/>
<evidence type="ECO:0000313" key="5">
    <source>
        <dbReference type="Proteomes" id="UP001165080"/>
    </source>
</evidence>
<keyword evidence="5" id="KW-1185">Reference proteome</keyword>
<dbReference type="InterPro" id="IPR001128">
    <property type="entry name" value="Cyt_P450"/>
</dbReference>
<evidence type="ECO:0008006" key="6">
    <source>
        <dbReference type="Google" id="ProtNLM"/>
    </source>
</evidence>
<reference evidence="4 5" key="1">
    <citation type="journal article" date="2023" name="Commun. Biol.">
        <title>Reorganization of the ancestral sex-determining regions during the evolution of trioecy in Pleodorina starrii.</title>
        <authorList>
            <person name="Takahashi K."/>
            <person name="Suzuki S."/>
            <person name="Kawai-Toyooka H."/>
            <person name="Yamamoto K."/>
            <person name="Hamaji T."/>
            <person name="Ootsuki R."/>
            <person name="Yamaguchi H."/>
            <person name="Kawachi M."/>
            <person name="Higashiyama T."/>
            <person name="Nozaki H."/>
        </authorList>
    </citation>
    <scope>NUCLEOTIDE SEQUENCE [LARGE SCALE GENOMIC DNA]</scope>
    <source>
        <strain evidence="4 5">NIES-4479</strain>
    </source>
</reference>
<keyword evidence="1 2" id="KW-0479">Metal-binding</keyword>
<dbReference type="InterPro" id="IPR002401">
    <property type="entry name" value="Cyt_P450_E_grp-I"/>
</dbReference>
<accession>A0A9W6F210</accession>
<comment type="cofactor">
    <cofactor evidence="1">
        <name>heme</name>
        <dbReference type="ChEBI" id="CHEBI:30413"/>
    </cofactor>
</comment>
<feature type="binding site" description="axial binding residue" evidence="1">
    <location>
        <position position="614"/>
    </location>
    <ligand>
        <name>heme</name>
        <dbReference type="ChEBI" id="CHEBI:30413"/>
    </ligand>
    <ligandPart>
        <name>Fe</name>
        <dbReference type="ChEBI" id="CHEBI:18248"/>
    </ligandPart>
</feature>
<dbReference type="Proteomes" id="UP001165080">
    <property type="component" value="Unassembled WGS sequence"/>
</dbReference>
<keyword evidence="3" id="KW-0812">Transmembrane</keyword>
<evidence type="ECO:0000256" key="2">
    <source>
        <dbReference type="RuleBase" id="RU000461"/>
    </source>
</evidence>